<evidence type="ECO:0000256" key="7">
    <source>
        <dbReference type="ARBA" id="ARBA00035283"/>
    </source>
</evidence>
<dbReference type="Pfam" id="PF17136">
    <property type="entry name" value="ribosomal_L24"/>
    <property type="match status" value="1"/>
</dbReference>
<dbReference type="CDD" id="cd06089">
    <property type="entry name" value="KOW_RPL26"/>
    <property type="match status" value="1"/>
</dbReference>
<dbReference type="Pfam" id="PF00467">
    <property type="entry name" value="KOW"/>
    <property type="match status" value="1"/>
</dbReference>
<dbReference type="Gene3D" id="2.30.30.30">
    <property type="match status" value="1"/>
</dbReference>
<evidence type="ECO:0000256" key="6">
    <source>
        <dbReference type="ARBA" id="ARBA00023274"/>
    </source>
</evidence>
<dbReference type="GO" id="GO:0006412">
    <property type="term" value="P:translation"/>
    <property type="evidence" value="ECO:0007669"/>
    <property type="project" value="InterPro"/>
</dbReference>
<dbReference type="GO" id="GO:0003723">
    <property type="term" value="F:RNA binding"/>
    <property type="evidence" value="ECO:0007669"/>
    <property type="project" value="InterPro"/>
</dbReference>
<evidence type="ECO:0000259" key="10">
    <source>
        <dbReference type="SMART" id="SM00739"/>
    </source>
</evidence>
<proteinExistence type="evidence at transcript level"/>
<dbReference type="SMART" id="SM00739">
    <property type="entry name" value="KOW"/>
    <property type="match status" value="1"/>
</dbReference>
<evidence type="ECO:0000256" key="4">
    <source>
        <dbReference type="ARBA" id="ARBA00022980"/>
    </source>
</evidence>
<dbReference type="EMBL" id="GANO01000536">
    <property type="protein sequence ID" value="JAB59335.1"/>
    <property type="molecule type" value="mRNA"/>
</dbReference>
<dbReference type="InterPro" id="IPR041988">
    <property type="entry name" value="Ribosomal_uL24_KOW"/>
</dbReference>
<reference evidence="11" key="1">
    <citation type="journal article" date="2014" name="Insect Biochem. Mol. Biol.">
        <title>An insight into the sialome of the frog biting fly, Corethrella appendiculata.</title>
        <authorList>
            <person name="Ribeiro J.M.C."/>
            <person name="Chagas A.C."/>
            <person name="Pham V.M."/>
            <person name="Lounibos L.P."/>
            <person name="Calvo E."/>
        </authorList>
    </citation>
    <scope>NUCLEOTIDE SEQUENCE</scope>
    <source>
        <tissue evidence="11">Salivary glands</tissue>
    </source>
</reference>
<dbReference type="PROSITE" id="PS01108">
    <property type="entry name" value="RIBOSOMAL_L24"/>
    <property type="match status" value="1"/>
</dbReference>
<dbReference type="NCBIfam" id="TIGR01079">
    <property type="entry name" value="rplX_bact"/>
    <property type="match status" value="1"/>
</dbReference>
<evidence type="ECO:0000256" key="2">
    <source>
        <dbReference type="ARBA" id="ARBA00010618"/>
    </source>
</evidence>
<evidence type="ECO:0000256" key="5">
    <source>
        <dbReference type="ARBA" id="ARBA00023128"/>
    </source>
</evidence>
<evidence type="ECO:0000256" key="9">
    <source>
        <dbReference type="RuleBase" id="RU003477"/>
    </source>
</evidence>
<evidence type="ECO:0000256" key="8">
    <source>
        <dbReference type="ARBA" id="ARBA00035357"/>
    </source>
</evidence>
<dbReference type="PANTHER" id="PTHR12903">
    <property type="entry name" value="MITOCHONDRIAL RIBOSOMAL PROTEIN L24"/>
    <property type="match status" value="1"/>
</dbReference>
<accession>U5EWJ8</accession>
<evidence type="ECO:0000313" key="11">
    <source>
        <dbReference type="EMBL" id="JAB59335.1"/>
    </source>
</evidence>
<dbReference type="GO" id="GO:1990904">
    <property type="term" value="C:ribonucleoprotein complex"/>
    <property type="evidence" value="ECO:0007669"/>
    <property type="project" value="UniProtKB-KW"/>
</dbReference>
<dbReference type="InterPro" id="IPR005824">
    <property type="entry name" value="KOW"/>
</dbReference>
<keyword evidence="5" id="KW-0496">Mitochondrion</keyword>
<evidence type="ECO:0000256" key="1">
    <source>
        <dbReference type="ARBA" id="ARBA00004173"/>
    </source>
</evidence>
<keyword evidence="6 9" id="KW-0687">Ribonucleoprotein</keyword>
<dbReference type="InterPro" id="IPR014722">
    <property type="entry name" value="Rib_uL2_dom2"/>
</dbReference>
<dbReference type="GO" id="GO:0003735">
    <property type="term" value="F:structural constituent of ribosome"/>
    <property type="evidence" value="ECO:0007669"/>
    <property type="project" value="InterPro"/>
</dbReference>
<organism evidence="11">
    <name type="scientific">Corethrella appendiculata</name>
    <dbReference type="NCBI Taxonomy" id="1370023"/>
    <lineage>
        <taxon>Eukaryota</taxon>
        <taxon>Metazoa</taxon>
        <taxon>Ecdysozoa</taxon>
        <taxon>Arthropoda</taxon>
        <taxon>Hexapoda</taxon>
        <taxon>Insecta</taxon>
        <taxon>Pterygota</taxon>
        <taxon>Neoptera</taxon>
        <taxon>Endopterygota</taxon>
        <taxon>Diptera</taxon>
        <taxon>Nematocera</taxon>
        <taxon>Culicoidea</taxon>
        <taxon>Chaoboridae</taxon>
        <taxon>Corethrella</taxon>
    </lineage>
</organism>
<dbReference type="InterPro" id="IPR003256">
    <property type="entry name" value="Ribosomal_uL24"/>
</dbReference>
<dbReference type="AlphaFoldDB" id="U5EWJ8"/>
<keyword evidence="4 9" id="KW-0689">Ribosomal protein</keyword>
<name>U5EWJ8_9DIPT</name>
<keyword evidence="3" id="KW-0809">Transit peptide</keyword>
<evidence type="ECO:0000256" key="3">
    <source>
        <dbReference type="ARBA" id="ARBA00022946"/>
    </source>
</evidence>
<dbReference type="FunFam" id="2.30.30.30:FF:000032">
    <property type="entry name" value="39S ribosomal protein L24, mitochondrial"/>
    <property type="match status" value="1"/>
</dbReference>
<protein>
    <recommendedName>
        <fullName evidence="7">Large ribosomal subunit protein uL24m</fullName>
    </recommendedName>
    <alternativeName>
        <fullName evidence="8">39S ribosomal protein L24, mitochondrial</fullName>
    </alternativeName>
</protein>
<feature type="domain" description="KOW" evidence="10">
    <location>
        <begin position="86"/>
        <end position="113"/>
    </location>
</feature>
<sequence length="251" mass="29611">MRITNILRKIGDVSKKYSNLPDSYIKRSMEQVEWKTPRAIQYLPRTIERKKFRYTTNRPWTWNFKQQNMPGTKRKKVFVEPIAKWSFFRGDRVEVLVGKDKGKQGIVTQVIQERNWVIVDGLNWHYRTVMHDKNNPGVCIKSESPLLVTNQVKLVDPSDLQGTDIEWRFTEEGEEVRVSARTGRIIPIPKTETDETVDYKSKSTYIDKEKDTPGDVVKEITFKPQIATFEMEIMKEMGIEETRTPKKTFWY</sequence>
<comment type="similarity">
    <text evidence="2 9">Belongs to the universal ribosomal protein uL24 family.</text>
</comment>
<dbReference type="SUPFAM" id="SSF50104">
    <property type="entry name" value="Translation proteins SH3-like domain"/>
    <property type="match status" value="1"/>
</dbReference>
<dbReference type="InterPro" id="IPR008991">
    <property type="entry name" value="Translation_prot_SH3-like_sf"/>
</dbReference>
<dbReference type="InterPro" id="IPR057264">
    <property type="entry name" value="Ribosomal_uL24_C"/>
</dbReference>
<dbReference type="InterPro" id="IPR005825">
    <property type="entry name" value="Ribosomal_uL24_CS"/>
</dbReference>
<dbReference type="GO" id="GO:0005739">
    <property type="term" value="C:mitochondrion"/>
    <property type="evidence" value="ECO:0007669"/>
    <property type="project" value="UniProtKB-SubCell"/>
</dbReference>
<comment type="subcellular location">
    <subcellularLocation>
        <location evidence="1">Mitochondrion</location>
    </subcellularLocation>
</comment>
<dbReference type="GO" id="GO:0005840">
    <property type="term" value="C:ribosome"/>
    <property type="evidence" value="ECO:0007669"/>
    <property type="project" value="UniProtKB-KW"/>
</dbReference>